<reference evidence="1" key="1">
    <citation type="submission" date="2021-06" db="EMBL/GenBank/DDBJ databases">
        <authorList>
            <person name="Kallberg Y."/>
            <person name="Tangrot J."/>
            <person name="Rosling A."/>
        </authorList>
    </citation>
    <scope>NUCLEOTIDE SEQUENCE</scope>
    <source>
        <strain evidence="1">AZ414A</strain>
    </source>
</reference>
<evidence type="ECO:0000313" key="2">
    <source>
        <dbReference type="Proteomes" id="UP000789706"/>
    </source>
</evidence>
<sequence length="49" mass="5410">MRNATIPDEAITNITEEVERILASKQESKIFNLSTGPSTKIMASLLFSI</sequence>
<comment type="caution">
    <text evidence="1">The sequence shown here is derived from an EMBL/GenBank/DDBJ whole genome shotgun (WGS) entry which is preliminary data.</text>
</comment>
<keyword evidence="2" id="KW-1185">Reference proteome</keyword>
<dbReference type="AlphaFoldDB" id="A0A9N9GCS7"/>
<name>A0A9N9GCS7_9GLOM</name>
<accession>A0A9N9GCS7</accession>
<dbReference type="EMBL" id="CAJVPK010001772">
    <property type="protein sequence ID" value="CAG8598020.1"/>
    <property type="molecule type" value="Genomic_DNA"/>
</dbReference>
<protein>
    <submittedName>
        <fullName evidence="1">5474_t:CDS:1</fullName>
    </submittedName>
</protein>
<gene>
    <name evidence="1" type="ORF">DEBURN_LOCUS9382</name>
</gene>
<evidence type="ECO:0000313" key="1">
    <source>
        <dbReference type="EMBL" id="CAG8598020.1"/>
    </source>
</evidence>
<proteinExistence type="predicted"/>
<dbReference type="Proteomes" id="UP000789706">
    <property type="component" value="Unassembled WGS sequence"/>
</dbReference>
<organism evidence="1 2">
    <name type="scientific">Diversispora eburnea</name>
    <dbReference type="NCBI Taxonomy" id="1213867"/>
    <lineage>
        <taxon>Eukaryota</taxon>
        <taxon>Fungi</taxon>
        <taxon>Fungi incertae sedis</taxon>
        <taxon>Mucoromycota</taxon>
        <taxon>Glomeromycotina</taxon>
        <taxon>Glomeromycetes</taxon>
        <taxon>Diversisporales</taxon>
        <taxon>Diversisporaceae</taxon>
        <taxon>Diversispora</taxon>
    </lineage>
</organism>